<evidence type="ECO:0000256" key="1">
    <source>
        <dbReference type="ARBA" id="ARBA00004651"/>
    </source>
</evidence>
<dbReference type="AlphaFoldDB" id="A0A1F4T6X2"/>
<feature type="transmembrane region" description="Helical" evidence="8">
    <location>
        <begin position="294"/>
        <end position="316"/>
    </location>
</feature>
<keyword evidence="7 8" id="KW-0472">Membrane</keyword>
<feature type="domain" description="Glycosyltransferase RgtA/B/C/D-like" evidence="9">
    <location>
        <begin position="72"/>
        <end position="203"/>
    </location>
</feature>
<dbReference type="Pfam" id="PF13231">
    <property type="entry name" value="PMT_2"/>
    <property type="match status" value="1"/>
</dbReference>
<dbReference type="Proteomes" id="UP000178602">
    <property type="component" value="Unassembled WGS sequence"/>
</dbReference>
<feature type="transmembrane region" description="Helical" evidence="8">
    <location>
        <begin position="148"/>
        <end position="164"/>
    </location>
</feature>
<dbReference type="GO" id="GO:0005886">
    <property type="term" value="C:plasma membrane"/>
    <property type="evidence" value="ECO:0007669"/>
    <property type="project" value="UniProtKB-SubCell"/>
</dbReference>
<keyword evidence="4" id="KW-0808">Transferase</keyword>
<comment type="subcellular location">
    <subcellularLocation>
        <location evidence="1">Cell membrane</location>
        <topology evidence="1">Multi-pass membrane protein</topology>
    </subcellularLocation>
</comment>
<evidence type="ECO:0000256" key="4">
    <source>
        <dbReference type="ARBA" id="ARBA00022679"/>
    </source>
</evidence>
<name>A0A1F4T6X2_UNCSA</name>
<keyword evidence="6 8" id="KW-1133">Transmembrane helix</keyword>
<feature type="transmembrane region" description="Helical" evidence="8">
    <location>
        <begin position="43"/>
        <end position="63"/>
    </location>
</feature>
<evidence type="ECO:0000256" key="8">
    <source>
        <dbReference type="SAM" id="Phobius"/>
    </source>
</evidence>
<evidence type="ECO:0000313" key="11">
    <source>
        <dbReference type="Proteomes" id="UP000178602"/>
    </source>
</evidence>
<protein>
    <recommendedName>
        <fullName evidence="9">Glycosyltransferase RgtA/B/C/D-like domain-containing protein</fullName>
    </recommendedName>
</protein>
<feature type="transmembrane region" description="Helical" evidence="8">
    <location>
        <begin position="321"/>
        <end position="337"/>
    </location>
</feature>
<keyword evidence="3" id="KW-0328">Glycosyltransferase</keyword>
<feature type="transmembrane region" description="Helical" evidence="8">
    <location>
        <begin position="235"/>
        <end position="255"/>
    </location>
</feature>
<dbReference type="PANTHER" id="PTHR33908:SF11">
    <property type="entry name" value="MEMBRANE PROTEIN"/>
    <property type="match status" value="1"/>
</dbReference>
<evidence type="ECO:0000256" key="5">
    <source>
        <dbReference type="ARBA" id="ARBA00022692"/>
    </source>
</evidence>
<keyword evidence="2" id="KW-1003">Cell membrane</keyword>
<feature type="transmembrane region" description="Helical" evidence="8">
    <location>
        <begin position="12"/>
        <end position="31"/>
    </location>
</feature>
<feature type="transmembrane region" description="Helical" evidence="8">
    <location>
        <begin position="343"/>
        <end position="363"/>
    </location>
</feature>
<keyword evidence="5 8" id="KW-0812">Transmembrane</keyword>
<organism evidence="10 11">
    <name type="scientific">candidate division WOR-1 bacterium RIFOXYC12_FULL_54_18</name>
    <dbReference type="NCBI Taxonomy" id="1802584"/>
    <lineage>
        <taxon>Bacteria</taxon>
        <taxon>Bacillati</taxon>
        <taxon>Saganbacteria</taxon>
    </lineage>
</organism>
<feature type="transmembrane region" description="Helical" evidence="8">
    <location>
        <begin position="375"/>
        <end position="395"/>
    </location>
</feature>
<dbReference type="GO" id="GO:0009103">
    <property type="term" value="P:lipopolysaccharide biosynthetic process"/>
    <property type="evidence" value="ECO:0007669"/>
    <property type="project" value="UniProtKB-ARBA"/>
</dbReference>
<proteinExistence type="predicted"/>
<gene>
    <name evidence="10" type="ORF">A3K49_04720</name>
</gene>
<comment type="caution">
    <text evidence="10">The sequence shown here is derived from an EMBL/GenBank/DDBJ whole genome shotgun (WGS) entry which is preliminary data.</text>
</comment>
<accession>A0A1F4T6X2</accession>
<dbReference type="InterPro" id="IPR038731">
    <property type="entry name" value="RgtA/B/C-like"/>
</dbReference>
<evidence type="ECO:0000256" key="3">
    <source>
        <dbReference type="ARBA" id="ARBA00022676"/>
    </source>
</evidence>
<evidence type="ECO:0000259" key="9">
    <source>
        <dbReference type="Pfam" id="PF13231"/>
    </source>
</evidence>
<dbReference type="PANTHER" id="PTHR33908">
    <property type="entry name" value="MANNOSYLTRANSFERASE YKCB-RELATED"/>
    <property type="match status" value="1"/>
</dbReference>
<dbReference type="EMBL" id="MEUG01000001">
    <property type="protein sequence ID" value="OGC28269.1"/>
    <property type="molecule type" value="Genomic_DNA"/>
</dbReference>
<feature type="transmembrane region" description="Helical" evidence="8">
    <location>
        <begin position="194"/>
        <end position="215"/>
    </location>
</feature>
<reference evidence="10 11" key="1">
    <citation type="journal article" date="2016" name="Nat. Commun.">
        <title>Thousands of microbial genomes shed light on interconnected biogeochemical processes in an aquifer system.</title>
        <authorList>
            <person name="Anantharaman K."/>
            <person name="Brown C.T."/>
            <person name="Hug L.A."/>
            <person name="Sharon I."/>
            <person name="Castelle C.J."/>
            <person name="Probst A.J."/>
            <person name="Thomas B.C."/>
            <person name="Singh A."/>
            <person name="Wilkins M.J."/>
            <person name="Karaoz U."/>
            <person name="Brodie E.L."/>
            <person name="Williams K.H."/>
            <person name="Hubbard S.S."/>
            <person name="Banfield J.F."/>
        </authorList>
    </citation>
    <scope>NUCLEOTIDE SEQUENCE [LARGE SCALE GENOMIC DNA]</scope>
</reference>
<dbReference type="InterPro" id="IPR050297">
    <property type="entry name" value="LipidA_mod_glycosyltrf_83"/>
</dbReference>
<evidence type="ECO:0000256" key="2">
    <source>
        <dbReference type="ARBA" id="ARBA00022475"/>
    </source>
</evidence>
<evidence type="ECO:0000256" key="7">
    <source>
        <dbReference type="ARBA" id="ARBA00023136"/>
    </source>
</evidence>
<feature type="transmembrane region" description="Helical" evidence="8">
    <location>
        <begin position="121"/>
        <end position="142"/>
    </location>
</feature>
<feature type="transmembrane region" description="Helical" evidence="8">
    <location>
        <begin position="171"/>
        <end position="188"/>
    </location>
</feature>
<feature type="transmembrane region" description="Helical" evidence="8">
    <location>
        <begin position="83"/>
        <end position="109"/>
    </location>
</feature>
<evidence type="ECO:0000256" key="6">
    <source>
        <dbReference type="ARBA" id="ARBA00022989"/>
    </source>
</evidence>
<sequence length="529" mass="60399">MRLTSFQKGLLVALLAVFVFLSIIFINGILLGDAFTKEEAQHAIYGLWLYKDITALDFGAFWYDTQRQMFWPFLHSWFLSLTFLLFGVSFASARFLSFLIYILTLFFIYQASLQLSRRSGSLIGLMAVGLALSSPIMISYATRSTLEGLGALIFLVAYYFYISTEDRKSPAYYVILAVLVGLSIYTNYLYAYFMIPAFLVVSFAKLGPILVDVIALNKKGERSAYAFLWWAYRKLIFVTVLFVVAGTWFFTSAFARKFLLFLQAIFRYSGGEAVPGVVPSLLYYPRTIIENFSFSPWIGLLIVAALFLPFTAFHYWKTNKLYTFIWTVLILATMTVPTKAPQFIYIIAPFLFMIAASAFFYFIEKYDLKVKRVAIALLLPALLSLPALIGLYFPARPAENMTGVLRYFRQSILPRHPVAISVNLQRLNSEVVNFYFWDWNAPVLADTAAQEEQLFQSARYFFALELDECGPAPLEVLDDSVFRWNAFLSDKLKNGEVSELSMRHFAGLGLTAKVYEKKAQLDPQRPNLF</sequence>
<dbReference type="GO" id="GO:0016763">
    <property type="term" value="F:pentosyltransferase activity"/>
    <property type="evidence" value="ECO:0007669"/>
    <property type="project" value="TreeGrafter"/>
</dbReference>
<evidence type="ECO:0000313" key="10">
    <source>
        <dbReference type="EMBL" id="OGC28269.1"/>
    </source>
</evidence>